<reference evidence="2" key="1">
    <citation type="journal article" date="2023" name="Plants (Basel)">
        <title>Genomic Analysis of Leptolyngbya boryana CZ1 Reveals Efficient Carbon Fixation Modules.</title>
        <authorList>
            <person name="Bai X."/>
            <person name="Wang H."/>
            <person name="Cheng W."/>
            <person name="Wang J."/>
            <person name="Ma M."/>
            <person name="Hu H."/>
            <person name="Song Z."/>
            <person name="Ma H."/>
            <person name="Fan Y."/>
            <person name="Du C."/>
            <person name="Xu J."/>
        </authorList>
    </citation>
    <scope>NUCLEOTIDE SEQUENCE</scope>
    <source>
        <strain evidence="2">CZ1</strain>
    </source>
</reference>
<dbReference type="InterPro" id="IPR016047">
    <property type="entry name" value="M23ase_b-sheet_dom"/>
</dbReference>
<evidence type="ECO:0000313" key="2">
    <source>
        <dbReference type="EMBL" id="WNZ46784.1"/>
    </source>
</evidence>
<protein>
    <submittedName>
        <fullName evidence="2">M23 family metallopeptidase</fullName>
        <ecNumber evidence="2">3.4.-.-</ecNumber>
    </submittedName>
</protein>
<feature type="domain" description="M23ase beta-sheet core" evidence="1">
    <location>
        <begin position="165"/>
        <end position="263"/>
    </location>
</feature>
<dbReference type="InterPro" id="IPR011055">
    <property type="entry name" value="Dup_hybrid_motif"/>
</dbReference>
<organism evidence="2">
    <name type="scientific">Leptolyngbya boryana CZ1</name>
    <dbReference type="NCBI Taxonomy" id="3060204"/>
    <lineage>
        <taxon>Bacteria</taxon>
        <taxon>Bacillati</taxon>
        <taxon>Cyanobacteriota</taxon>
        <taxon>Cyanophyceae</taxon>
        <taxon>Leptolyngbyales</taxon>
        <taxon>Leptolyngbyaceae</taxon>
        <taxon>Leptolyngbya group</taxon>
        <taxon>Leptolyngbya</taxon>
    </lineage>
</organism>
<dbReference type="InterPro" id="IPR050570">
    <property type="entry name" value="Cell_wall_metabolism_enzyme"/>
</dbReference>
<dbReference type="AlphaFoldDB" id="A0AA96WZ22"/>
<sequence length="272" mass="29507">MTIALSIIFCTAPSRAFQAQITPKSPALGDTISLITQSQTAPSVRFNGKTYPSFDLGNNRYRTLLPTTPLDRPGRLSIQVTAGTDTQTIPITLRNRSFPTQSIWLPPGKDSNGDDAEFDRVDAFKAIVSPEKLWSGKFLRPNQGEVSSGYGIRRYYNGVFAKDYYHRGIDYAGGQGSAIVAPAAGRVVLIGRESQGFRVHGNCVGLDHGQGVESIYIHMSRIDVKEGDFVKPGQRIGAVGATGSATGPHLHWGVFVHSLAVDPTPWRTGTFE</sequence>
<accession>A0AA96WZ22</accession>
<name>A0AA96WZ22_LEPBY</name>
<dbReference type="PANTHER" id="PTHR21666:SF290">
    <property type="entry name" value="PEPTIDASE M23 DOMAIN PROTEIN"/>
    <property type="match status" value="1"/>
</dbReference>
<dbReference type="GO" id="GO:0004222">
    <property type="term" value="F:metalloendopeptidase activity"/>
    <property type="evidence" value="ECO:0007669"/>
    <property type="project" value="TreeGrafter"/>
</dbReference>
<dbReference type="PANTHER" id="PTHR21666">
    <property type="entry name" value="PEPTIDASE-RELATED"/>
    <property type="match status" value="1"/>
</dbReference>
<keyword evidence="2" id="KW-0378">Hydrolase</keyword>
<dbReference type="EC" id="3.4.-.-" evidence="2"/>
<gene>
    <name evidence="2" type="ORF">Q2T42_02890</name>
</gene>
<evidence type="ECO:0000259" key="1">
    <source>
        <dbReference type="Pfam" id="PF01551"/>
    </source>
</evidence>
<proteinExistence type="predicted"/>
<dbReference type="RefSeq" id="WP_316427765.1">
    <property type="nucleotide sequence ID" value="NZ_CP130144.1"/>
</dbReference>
<dbReference type="SUPFAM" id="SSF51261">
    <property type="entry name" value="Duplicated hybrid motif"/>
    <property type="match status" value="1"/>
</dbReference>
<dbReference type="Gene3D" id="2.70.70.10">
    <property type="entry name" value="Glucose Permease (Domain IIA)"/>
    <property type="match status" value="1"/>
</dbReference>
<reference evidence="2" key="2">
    <citation type="submission" date="2023-07" db="EMBL/GenBank/DDBJ databases">
        <authorList>
            <person name="Bai X.-H."/>
            <person name="Wang H.-H."/>
            <person name="Wang J."/>
            <person name="Ma M.-Y."/>
            <person name="Hu H.-H."/>
            <person name="Song Z.-L."/>
            <person name="Ma H.-G."/>
            <person name="Fan Y."/>
            <person name="Du C.-Y."/>
            <person name="Xu J.-C."/>
        </authorList>
    </citation>
    <scope>NUCLEOTIDE SEQUENCE</scope>
    <source>
        <strain evidence="2">CZ1</strain>
    </source>
</reference>
<dbReference type="CDD" id="cd12797">
    <property type="entry name" value="M23_peptidase"/>
    <property type="match status" value="1"/>
</dbReference>
<dbReference type="EMBL" id="CP130144">
    <property type="protein sequence ID" value="WNZ46784.1"/>
    <property type="molecule type" value="Genomic_DNA"/>
</dbReference>
<dbReference type="Pfam" id="PF01551">
    <property type="entry name" value="Peptidase_M23"/>
    <property type="match status" value="1"/>
</dbReference>